<reference evidence="3 4" key="1">
    <citation type="submission" date="2016-10" db="EMBL/GenBank/DDBJ databases">
        <title>Genome sequence of the basidiomycete white-rot fungus Trametes pubescens.</title>
        <authorList>
            <person name="Makela M.R."/>
            <person name="Granchi Z."/>
            <person name="Peng M."/>
            <person name="De Vries R.P."/>
            <person name="Grigoriev I."/>
            <person name="Riley R."/>
            <person name="Hilden K."/>
        </authorList>
    </citation>
    <scope>NUCLEOTIDE SEQUENCE [LARGE SCALE GENOMIC DNA]</scope>
    <source>
        <strain evidence="3 4">FBCC735</strain>
    </source>
</reference>
<organism evidence="3 4">
    <name type="scientific">Trametes pubescens</name>
    <name type="common">White-rot fungus</name>
    <dbReference type="NCBI Taxonomy" id="154538"/>
    <lineage>
        <taxon>Eukaryota</taxon>
        <taxon>Fungi</taxon>
        <taxon>Dikarya</taxon>
        <taxon>Basidiomycota</taxon>
        <taxon>Agaricomycotina</taxon>
        <taxon>Agaricomycetes</taxon>
        <taxon>Polyporales</taxon>
        <taxon>Polyporaceae</taxon>
        <taxon>Trametes</taxon>
    </lineage>
</organism>
<proteinExistence type="predicted"/>
<sequence length="696" mass="79547">MATTTNSTVVANTSAPTQYPFLGLPYDIFHELCLYLAPKELLVLYRTNKTLYNLLKSADGKTGVDGKHLWKRVWQNSPDSAFPPCPPWMTEPQFVALCYDDYCQRCLRPNLLGAGQIWTARVRYCPECIKTQFTPRNPLEDFPKGPYLNEFINEPHLCVPITPLRVALGDRELVRDHFHTPDVARLCRAIIDASAGAGGATDLNEKRSSVMQQWRSQMTQCHEHAKLCHIWQKQRARRIRKQRLLAKRYRRENILSRVNALGYKQDVSCLGHRYQALQGPILAVFDKIDALTDDVIAPQVIAFFDERRTLREWYWHRLIIGVRLGYLTKALDEYRQAAPDELLPHPVDIATDPMLRPLFTLPMSANVPYPIFQGLLPEWIQTWRKRRDDLLLSMLTDDAPSLWSCMDSKSHKSHSSRSVTRSSASHPEGPAAIFQHFYCTSCENLISSAAATTHTCCYTFVENWRAEAWHAPKTDGKFPTTTSDILDSACAREFQGITGWSSSCLRPCAAVISDILITLGLNTKFNWSDVGKIEGMHLRCASCCADKTLLVMGWRRAVVHAFQEHQGVHLCWVSVPPAVSYKAQLVEHARHKLTKEETAKRTSWKCHHCRLPRAMDAYTKSRMDIHMRFTHCIFHPQQGRDYYAAPEGVQFLHPTILIAATELRSENLDAVFPEGEMFRNEKRVGFLSRVYVTNMS</sequence>
<dbReference type="PROSITE" id="PS50181">
    <property type="entry name" value="FBOX"/>
    <property type="match status" value="1"/>
</dbReference>
<evidence type="ECO:0000313" key="4">
    <source>
        <dbReference type="Proteomes" id="UP000184267"/>
    </source>
</evidence>
<gene>
    <name evidence="3" type="ORF">TRAPUB_8581</name>
</gene>
<comment type="caution">
    <text evidence="3">The sequence shown here is derived from an EMBL/GenBank/DDBJ whole genome shotgun (WGS) entry which is preliminary data.</text>
</comment>
<accession>A0A1M2W529</accession>
<evidence type="ECO:0000259" key="2">
    <source>
        <dbReference type="PROSITE" id="PS50181"/>
    </source>
</evidence>
<evidence type="ECO:0000256" key="1">
    <source>
        <dbReference type="SAM" id="MobiDB-lite"/>
    </source>
</evidence>
<dbReference type="OrthoDB" id="2755057at2759"/>
<feature type="domain" description="F-box" evidence="2">
    <location>
        <begin position="18"/>
        <end position="73"/>
    </location>
</feature>
<dbReference type="Proteomes" id="UP000184267">
    <property type="component" value="Unassembled WGS sequence"/>
</dbReference>
<dbReference type="STRING" id="154538.A0A1M2W529"/>
<feature type="region of interest" description="Disordered" evidence="1">
    <location>
        <begin position="406"/>
        <end position="427"/>
    </location>
</feature>
<name>A0A1M2W529_TRAPU</name>
<feature type="compositionally biased region" description="Low complexity" evidence="1">
    <location>
        <begin position="416"/>
        <end position="426"/>
    </location>
</feature>
<dbReference type="EMBL" id="MNAD01000231">
    <property type="protein sequence ID" value="OJT14860.1"/>
    <property type="molecule type" value="Genomic_DNA"/>
</dbReference>
<evidence type="ECO:0000313" key="3">
    <source>
        <dbReference type="EMBL" id="OJT14860.1"/>
    </source>
</evidence>
<dbReference type="InterPro" id="IPR001810">
    <property type="entry name" value="F-box_dom"/>
</dbReference>
<dbReference type="AlphaFoldDB" id="A0A1M2W529"/>
<keyword evidence="4" id="KW-1185">Reference proteome</keyword>
<protein>
    <recommendedName>
        <fullName evidence="2">F-box domain-containing protein</fullName>
    </recommendedName>
</protein>